<organism evidence="2 3">
    <name type="scientific">Rhynocoris fuscipes</name>
    <dbReference type="NCBI Taxonomy" id="488301"/>
    <lineage>
        <taxon>Eukaryota</taxon>
        <taxon>Metazoa</taxon>
        <taxon>Ecdysozoa</taxon>
        <taxon>Arthropoda</taxon>
        <taxon>Hexapoda</taxon>
        <taxon>Insecta</taxon>
        <taxon>Pterygota</taxon>
        <taxon>Neoptera</taxon>
        <taxon>Paraneoptera</taxon>
        <taxon>Hemiptera</taxon>
        <taxon>Heteroptera</taxon>
        <taxon>Panheteroptera</taxon>
        <taxon>Cimicomorpha</taxon>
        <taxon>Reduviidae</taxon>
        <taxon>Harpactorinae</taxon>
        <taxon>Harpactorini</taxon>
        <taxon>Rhynocoris</taxon>
    </lineage>
</organism>
<evidence type="ECO:0000313" key="3">
    <source>
        <dbReference type="Proteomes" id="UP001461498"/>
    </source>
</evidence>
<protein>
    <recommendedName>
        <fullName evidence="1">BMP and activin membrane-bound inhibitor N-terminal domain-containing protein</fullName>
    </recommendedName>
</protein>
<dbReference type="Pfam" id="PF06211">
    <property type="entry name" value="BAMBI"/>
    <property type="match status" value="1"/>
</dbReference>
<evidence type="ECO:0000259" key="1">
    <source>
        <dbReference type="Pfam" id="PF06211"/>
    </source>
</evidence>
<dbReference type="CDD" id="cd23576">
    <property type="entry name" value="TFP_LU_ECD_BAMBI"/>
    <property type="match status" value="1"/>
</dbReference>
<name>A0AAW1CUC4_9HEMI</name>
<accession>A0AAW1CUC4</accession>
<dbReference type="Gene3D" id="2.10.60.10">
    <property type="entry name" value="CD59"/>
    <property type="match status" value="1"/>
</dbReference>
<dbReference type="SUPFAM" id="SSF57302">
    <property type="entry name" value="Snake toxin-like"/>
    <property type="match status" value="1"/>
</dbReference>
<gene>
    <name evidence="2" type="ORF">O3M35_012542</name>
</gene>
<dbReference type="InterPro" id="IPR045860">
    <property type="entry name" value="Snake_toxin-like_sf"/>
</dbReference>
<keyword evidence="3" id="KW-1185">Reference proteome</keyword>
<dbReference type="AlphaFoldDB" id="A0AAW1CUC4"/>
<evidence type="ECO:0000313" key="2">
    <source>
        <dbReference type="EMBL" id="KAK9501907.1"/>
    </source>
</evidence>
<feature type="domain" description="BMP and activin membrane-bound inhibitor N-terminal" evidence="1">
    <location>
        <begin position="4"/>
        <end position="71"/>
    </location>
</feature>
<dbReference type="InterPro" id="IPR045807">
    <property type="entry name" value="BAMBI_N"/>
</dbReference>
<reference evidence="2 3" key="1">
    <citation type="submission" date="2022-12" db="EMBL/GenBank/DDBJ databases">
        <title>Chromosome-level genome assembly of true bugs.</title>
        <authorList>
            <person name="Ma L."/>
            <person name="Li H."/>
        </authorList>
    </citation>
    <scope>NUCLEOTIDE SEQUENCE [LARGE SCALE GENOMIC DNA]</scope>
    <source>
        <strain evidence="2">Lab_2022b</strain>
    </source>
</reference>
<comment type="caution">
    <text evidence="2">The sequence shown here is derived from an EMBL/GenBank/DDBJ whole genome shotgun (WGS) entry which is preliminary data.</text>
</comment>
<sequence>MLPCVETNYMCKSESGCFSDLLPSMDVDRAQHGCLDLLPRENVECQNVPEGIGGGTPGSLLLCCYQDMCNHIDSPEARSKYNETVHGEFSLYFNGQTYYYFYKLLLPFNP</sequence>
<dbReference type="EMBL" id="JAPXFL010000009">
    <property type="protein sequence ID" value="KAK9501907.1"/>
    <property type="molecule type" value="Genomic_DNA"/>
</dbReference>
<dbReference type="Proteomes" id="UP001461498">
    <property type="component" value="Unassembled WGS sequence"/>
</dbReference>
<proteinExistence type="predicted"/>